<name>A0A8D2IPW1_VARKO</name>
<feature type="region of interest" description="Disordered" evidence="1">
    <location>
        <begin position="39"/>
        <end position="73"/>
    </location>
</feature>
<reference evidence="2" key="1">
    <citation type="submission" date="2025-08" db="UniProtKB">
        <authorList>
            <consortium name="Ensembl"/>
        </authorList>
    </citation>
    <scope>IDENTIFICATION</scope>
</reference>
<organism evidence="2 3">
    <name type="scientific">Varanus komodoensis</name>
    <name type="common">Komodo dragon</name>
    <dbReference type="NCBI Taxonomy" id="61221"/>
    <lineage>
        <taxon>Eukaryota</taxon>
        <taxon>Metazoa</taxon>
        <taxon>Chordata</taxon>
        <taxon>Craniata</taxon>
        <taxon>Vertebrata</taxon>
        <taxon>Euteleostomi</taxon>
        <taxon>Lepidosauria</taxon>
        <taxon>Squamata</taxon>
        <taxon>Bifurcata</taxon>
        <taxon>Unidentata</taxon>
        <taxon>Episquamata</taxon>
        <taxon>Toxicofera</taxon>
        <taxon>Anguimorpha</taxon>
        <taxon>Paleoanguimorpha</taxon>
        <taxon>Varanoidea</taxon>
        <taxon>Varanidae</taxon>
        <taxon>Varanus</taxon>
    </lineage>
</organism>
<feature type="region of interest" description="Disordered" evidence="1">
    <location>
        <begin position="191"/>
        <end position="231"/>
    </location>
</feature>
<evidence type="ECO:0000256" key="1">
    <source>
        <dbReference type="SAM" id="MobiDB-lite"/>
    </source>
</evidence>
<protein>
    <submittedName>
        <fullName evidence="2">Uncharacterized protein</fullName>
    </submittedName>
</protein>
<feature type="compositionally biased region" description="Basic and acidic residues" evidence="1">
    <location>
        <begin position="214"/>
        <end position="231"/>
    </location>
</feature>
<dbReference type="Proteomes" id="UP000694545">
    <property type="component" value="Unplaced"/>
</dbReference>
<evidence type="ECO:0000313" key="3">
    <source>
        <dbReference type="Proteomes" id="UP000694545"/>
    </source>
</evidence>
<proteinExistence type="predicted"/>
<sequence>FCLTVRVGTASPRGLGVSASPSFRGTFCPSVSVGPGNLRLRAGLRPSERDRNGRNGVLRGGTASPRGQGAHASPCFRATFAPLSGWRQEILSSGRASDRQHALGTGGNGGLHRGTASQRGLGVSASPSFLGNFWPSVRVGPGNRSLWAGIRPSERTRSGRKQRPAWTDSVSKRTECSCIALCQGGAGKSLLPSGPPTVGTPSEREETEACAEESVSKRISAEREGPTEESVYKRTGHVRGTLFSGQIFASIRAGEG</sequence>
<keyword evidence="3" id="KW-1185">Reference proteome</keyword>
<dbReference type="AlphaFoldDB" id="A0A8D2IPW1"/>
<feature type="region of interest" description="Disordered" evidence="1">
    <location>
        <begin position="92"/>
        <end position="119"/>
    </location>
</feature>
<accession>A0A8D2IPW1</accession>
<evidence type="ECO:0000313" key="2">
    <source>
        <dbReference type="Ensembl" id="ENSVKKP00000004099.1"/>
    </source>
</evidence>
<dbReference type="Ensembl" id="ENSVKKT00000004210.1">
    <property type="protein sequence ID" value="ENSVKKP00000004099.1"/>
    <property type="gene ID" value="ENSVKKG00000003070.1"/>
</dbReference>
<reference evidence="2" key="2">
    <citation type="submission" date="2025-09" db="UniProtKB">
        <authorList>
            <consortium name="Ensembl"/>
        </authorList>
    </citation>
    <scope>IDENTIFICATION</scope>
</reference>